<dbReference type="SMART" id="SM01097">
    <property type="entry name" value="CPSase_sm_chain"/>
    <property type="match status" value="1"/>
</dbReference>
<dbReference type="Pfam" id="PF00988">
    <property type="entry name" value="CPSase_sm_chain"/>
    <property type="match status" value="1"/>
</dbReference>
<dbReference type="InterPro" id="IPR002474">
    <property type="entry name" value="CarbamoylP_synth_ssu_N"/>
</dbReference>
<dbReference type="Gene3D" id="3.50.30.20">
    <property type="entry name" value="Carbamoyl-phosphate synthase small subunit, N-terminal domain"/>
    <property type="match status" value="1"/>
</dbReference>
<keyword evidence="3" id="KW-1185">Reference proteome</keyword>
<comment type="caution">
    <text evidence="2">The sequence shown here is derived from an EMBL/GenBank/DDBJ whole genome shotgun (WGS) entry which is preliminary data.</text>
</comment>
<organism evidence="2 3">
    <name type="scientific">Candidatus Termititenax persephonae</name>
    <dbReference type="NCBI Taxonomy" id="2218525"/>
    <lineage>
        <taxon>Bacteria</taxon>
        <taxon>Bacillati</taxon>
        <taxon>Candidatus Margulisiibacteriota</taxon>
        <taxon>Candidatus Termititenacia</taxon>
        <taxon>Candidatus Termititenacales</taxon>
        <taxon>Candidatus Termititenacaceae</taxon>
        <taxon>Candidatus Termititenax</taxon>
    </lineage>
</organism>
<evidence type="ECO:0000313" key="3">
    <source>
        <dbReference type="Proteomes" id="UP000275925"/>
    </source>
</evidence>
<dbReference type="EMBL" id="BGZO01000187">
    <property type="protein sequence ID" value="GBR77315.1"/>
    <property type="molecule type" value="Genomic_DNA"/>
</dbReference>
<gene>
    <name evidence="2" type="primary">carA</name>
    <name evidence="2" type="ORF">NO2_1716</name>
</gene>
<dbReference type="SUPFAM" id="SSF52021">
    <property type="entry name" value="Carbamoyl phosphate synthetase, small subunit N-terminal domain"/>
    <property type="match status" value="1"/>
</dbReference>
<evidence type="ECO:0000259" key="1">
    <source>
        <dbReference type="SMART" id="SM01097"/>
    </source>
</evidence>
<protein>
    <submittedName>
        <fullName evidence="2">Carbamoyl phosphate synthase small subunit</fullName>
    </submittedName>
</protein>
<proteinExistence type="predicted"/>
<feature type="domain" description="Carbamoyl-phosphate synthase small subunit N-terminal" evidence="1">
    <location>
        <begin position="3"/>
        <end position="79"/>
    </location>
</feature>
<sequence>MPKPAVLLLEDGTLFNGFAFGYAGEATGESCFNTSLSGYQEIITDPSYAGQIVAMTAPMIGNYGANNADTESAAPALRG</sequence>
<accession>A0A388TLK9</accession>
<name>A0A388TLK9_9BACT</name>
<dbReference type="InterPro" id="IPR036480">
    <property type="entry name" value="CarbP_synth_ssu_N_sf"/>
</dbReference>
<dbReference type="AlphaFoldDB" id="A0A388TLK9"/>
<evidence type="ECO:0000313" key="2">
    <source>
        <dbReference type="EMBL" id="GBR77315.1"/>
    </source>
</evidence>
<feature type="non-terminal residue" evidence="2">
    <location>
        <position position="79"/>
    </location>
</feature>
<dbReference type="Proteomes" id="UP000275925">
    <property type="component" value="Unassembled WGS sequence"/>
</dbReference>
<reference evidence="2 3" key="1">
    <citation type="journal article" date="2019" name="ISME J.">
        <title>Genome analyses of uncultured TG2/ZB3 bacteria in 'Margulisbacteria' specifically attached to ectosymbiotic spirochetes of protists in the termite gut.</title>
        <authorList>
            <person name="Utami Y.D."/>
            <person name="Kuwahara H."/>
            <person name="Igai K."/>
            <person name="Murakami T."/>
            <person name="Sugaya K."/>
            <person name="Morikawa T."/>
            <person name="Nagura Y."/>
            <person name="Yuki M."/>
            <person name="Deevong P."/>
            <person name="Inoue T."/>
            <person name="Kihara K."/>
            <person name="Lo N."/>
            <person name="Yamada A."/>
            <person name="Ohkuma M."/>
            <person name="Hongoh Y."/>
        </authorList>
    </citation>
    <scope>NUCLEOTIDE SEQUENCE [LARGE SCALE GENOMIC DNA]</scope>
    <source>
        <strain evidence="2">NkOx7-02</strain>
    </source>
</reference>